<dbReference type="Gene3D" id="3.40.50.300">
    <property type="entry name" value="P-loop containing nucleotide triphosphate hydrolases"/>
    <property type="match status" value="1"/>
</dbReference>
<dbReference type="InterPro" id="IPR014001">
    <property type="entry name" value="Helicase_ATP-bd"/>
</dbReference>
<dbReference type="GO" id="GO:0006281">
    <property type="term" value="P:DNA repair"/>
    <property type="evidence" value="ECO:0007669"/>
    <property type="project" value="TreeGrafter"/>
</dbReference>
<keyword evidence="6" id="KW-0347">Helicase</keyword>
<keyword evidence="3" id="KW-0547">Nucleotide-binding</keyword>
<dbReference type="CDD" id="cd18793">
    <property type="entry name" value="SF2_C_SNF"/>
    <property type="match status" value="1"/>
</dbReference>
<dbReference type="InterPro" id="IPR013083">
    <property type="entry name" value="Znf_RING/FYVE/PHD"/>
</dbReference>
<feature type="domain" description="Helicase ATP-binding" evidence="11">
    <location>
        <begin position="237"/>
        <end position="437"/>
    </location>
</feature>
<dbReference type="PROSITE" id="PS51194">
    <property type="entry name" value="HELICASE_CTER"/>
    <property type="match status" value="1"/>
</dbReference>
<evidence type="ECO:0000256" key="2">
    <source>
        <dbReference type="ARBA" id="ARBA00022723"/>
    </source>
</evidence>
<evidence type="ECO:0000256" key="9">
    <source>
        <dbReference type="PROSITE-ProRule" id="PRU00175"/>
    </source>
</evidence>
<comment type="similarity">
    <text evidence="1">Belongs to the SNF2/RAD54 helicase family. RAD16 subfamily.</text>
</comment>
<feature type="domain" description="Helicase C-terminal" evidence="12">
    <location>
        <begin position="652"/>
        <end position="812"/>
    </location>
</feature>
<dbReference type="AlphaFoldDB" id="A0A830BSJ2"/>
<dbReference type="PROSITE" id="PS00518">
    <property type="entry name" value="ZF_RING_1"/>
    <property type="match status" value="1"/>
</dbReference>
<dbReference type="InterPro" id="IPR038718">
    <property type="entry name" value="SNF2-like_sf"/>
</dbReference>
<dbReference type="InterPro" id="IPR050628">
    <property type="entry name" value="SNF2_RAD54_helicase_TF"/>
</dbReference>
<dbReference type="GO" id="GO:0016787">
    <property type="term" value="F:hydrolase activity"/>
    <property type="evidence" value="ECO:0007669"/>
    <property type="project" value="UniProtKB-KW"/>
</dbReference>
<dbReference type="Pfam" id="PF00176">
    <property type="entry name" value="SNF2-rel_dom"/>
    <property type="match status" value="1"/>
</dbReference>
<dbReference type="PANTHER" id="PTHR45626">
    <property type="entry name" value="TRANSCRIPTION TERMINATION FACTOR 2-RELATED"/>
    <property type="match status" value="1"/>
</dbReference>
<proteinExistence type="inferred from homology"/>
<keyword evidence="2" id="KW-0479">Metal-binding</keyword>
<dbReference type="GO" id="GO:0005524">
    <property type="term" value="F:ATP binding"/>
    <property type="evidence" value="ECO:0007669"/>
    <property type="project" value="UniProtKB-KW"/>
</dbReference>
<name>A0A830BSJ2_9LAMI</name>
<dbReference type="Proteomes" id="UP000653305">
    <property type="component" value="Unassembled WGS sequence"/>
</dbReference>
<dbReference type="GO" id="GO:0008094">
    <property type="term" value="F:ATP-dependent activity, acting on DNA"/>
    <property type="evidence" value="ECO:0007669"/>
    <property type="project" value="TreeGrafter"/>
</dbReference>
<dbReference type="GO" id="GO:0008270">
    <property type="term" value="F:zinc ion binding"/>
    <property type="evidence" value="ECO:0007669"/>
    <property type="project" value="UniProtKB-KW"/>
</dbReference>
<dbReference type="Gene3D" id="3.30.40.10">
    <property type="entry name" value="Zinc/RING finger domain, C3HC4 (zinc finger)"/>
    <property type="match status" value="1"/>
</dbReference>
<dbReference type="EMBL" id="BMAC01000097">
    <property type="protein sequence ID" value="GFP85001.1"/>
    <property type="molecule type" value="Genomic_DNA"/>
</dbReference>
<evidence type="ECO:0000256" key="4">
    <source>
        <dbReference type="ARBA" id="ARBA00022771"/>
    </source>
</evidence>
<evidence type="ECO:0000313" key="14">
    <source>
        <dbReference type="Proteomes" id="UP000653305"/>
    </source>
</evidence>
<evidence type="ECO:0000256" key="5">
    <source>
        <dbReference type="ARBA" id="ARBA00022801"/>
    </source>
</evidence>
<evidence type="ECO:0000259" key="11">
    <source>
        <dbReference type="PROSITE" id="PS51192"/>
    </source>
</evidence>
<dbReference type="PROSITE" id="PS51192">
    <property type="entry name" value="HELICASE_ATP_BIND_1"/>
    <property type="match status" value="1"/>
</dbReference>
<dbReference type="Gene3D" id="3.30.70.2330">
    <property type="match status" value="1"/>
</dbReference>
<dbReference type="GO" id="GO:0004386">
    <property type="term" value="F:helicase activity"/>
    <property type="evidence" value="ECO:0007669"/>
    <property type="project" value="UniProtKB-KW"/>
</dbReference>
<sequence length="828" mass="92955">MAEENIFAGEPSHNLSGWRPYASSTEDASPVEPPFGKHLVDTFMADVVVDSQRRISCIEDQMVYLVRDVSNPGDQVEVLNMQYELLGLLDKSTASLFSPIMDDESITIQGLLHKALPHYLGTHIRCELEVFAKVKEEVGYIRDVIVRGPGALERLVSRSHGPVVDRNTRSLDFFAISNDFAATSLDPPCSIIKAQLLPHQKEGLFWLVRRENLGEMPPFWEVGNGEYINILTGDKSSERPPSIRGGIFADEIGTGKTVTLLSLIAHDKMMILQDKGQLEIDSGLTKKRKLDGMSVGESSSSSRTSPMAPTLIVFPNNVYMSWITQIQEHTVADSLKVYFFYGTRISISAPELTKNDIVLTTYGTLASEYNKRESSVIMGIDWRRVILDEAHVLRNVKSVQTKAAWSLKAERKWAVTGTFIQNNSWALFSFMTLLRFEPFCFGTLWYNLIVKPLLERNEIGNYRLQTLMAYICLRRTKEASFVGLPPKCYELYPVILSGDECDKYRQMEKEARETIEAMSKHNIVSTNQSILLGIIMPLRRMCTDQALCTADLSPLKDGKQQLNPDLLQTLLSVIEDMEYAECAICLSPPVNAMITHCKHILCCICILRNIRGAKRNTCPMCRQYLSEAGLFKAPQRLNLTQGPYVPSSKVAALAKLLLESRVRTPLAKSVIFSQFTALLMFIEGHLKTFGFNVVRLSDAANAATVTRVINDFKIPAPDGPTILLASVRSAETSINLTAASTVYLMEPWWNPQVEEQVVERVHTVGQMSAVKVVRFIATGTIDETILQLQEKKKQVLTKWNSSVIKSSKKTLKGQSRITKDDVRFLMRM</sequence>
<keyword evidence="8" id="KW-0067">ATP-binding</keyword>
<evidence type="ECO:0000256" key="8">
    <source>
        <dbReference type="ARBA" id="ARBA00022840"/>
    </source>
</evidence>
<keyword evidence="5" id="KW-0378">Hydrolase</keyword>
<keyword evidence="14" id="KW-1185">Reference proteome</keyword>
<organism evidence="13 14">
    <name type="scientific">Phtheirospermum japonicum</name>
    <dbReference type="NCBI Taxonomy" id="374723"/>
    <lineage>
        <taxon>Eukaryota</taxon>
        <taxon>Viridiplantae</taxon>
        <taxon>Streptophyta</taxon>
        <taxon>Embryophyta</taxon>
        <taxon>Tracheophyta</taxon>
        <taxon>Spermatophyta</taxon>
        <taxon>Magnoliopsida</taxon>
        <taxon>eudicotyledons</taxon>
        <taxon>Gunneridae</taxon>
        <taxon>Pentapetalae</taxon>
        <taxon>asterids</taxon>
        <taxon>lamiids</taxon>
        <taxon>Lamiales</taxon>
        <taxon>Orobanchaceae</taxon>
        <taxon>Orobanchaceae incertae sedis</taxon>
        <taxon>Phtheirospermum</taxon>
    </lineage>
</organism>
<gene>
    <name evidence="13" type="ORF">PHJA_000643900</name>
</gene>
<dbReference type="SUPFAM" id="SSF52540">
    <property type="entry name" value="P-loop containing nucleoside triphosphate hydrolases"/>
    <property type="match status" value="2"/>
</dbReference>
<evidence type="ECO:0000259" key="12">
    <source>
        <dbReference type="PROSITE" id="PS51194"/>
    </source>
</evidence>
<keyword evidence="4 9" id="KW-0863">Zinc-finger</keyword>
<reference evidence="13" key="1">
    <citation type="submission" date="2020-07" db="EMBL/GenBank/DDBJ databases">
        <title>Ethylene signaling mediates host invasion by parasitic plants.</title>
        <authorList>
            <person name="Yoshida S."/>
        </authorList>
    </citation>
    <scope>NUCLEOTIDE SEQUENCE</scope>
    <source>
        <strain evidence="13">Okayama</strain>
    </source>
</reference>
<dbReference type="InterPro" id="IPR001841">
    <property type="entry name" value="Znf_RING"/>
</dbReference>
<protein>
    <submittedName>
        <fullName evidence="13">Putative swi/snf-related matrix-associated actin-dependent regulator of chromatin subfamily a member 3-like 1</fullName>
    </submittedName>
</protein>
<dbReference type="Gene3D" id="3.40.50.10810">
    <property type="entry name" value="Tandem AAA-ATPase domain"/>
    <property type="match status" value="1"/>
</dbReference>
<dbReference type="PROSITE" id="PS50089">
    <property type="entry name" value="ZF_RING_2"/>
    <property type="match status" value="1"/>
</dbReference>
<dbReference type="OrthoDB" id="448448at2759"/>
<accession>A0A830BSJ2</accession>
<evidence type="ECO:0000259" key="10">
    <source>
        <dbReference type="PROSITE" id="PS50089"/>
    </source>
</evidence>
<evidence type="ECO:0000313" key="13">
    <source>
        <dbReference type="EMBL" id="GFP85001.1"/>
    </source>
</evidence>
<evidence type="ECO:0000256" key="1">
    <source>
        <dbReference type="ARBA" id="ARBA00008438"/>
    </source>
</evidence>
<dbReference type="PANTHER" id="PTHR45626:SF17">
    <property type="entry name" value="HELICASE-LIKE TRANSCRIPTION FACTOR"/>
    <property type="match status" value="1"/>
</dbReference>
<dbReference type="InterPro" id="IPR017907">
    <property type="entry name" value="Znf_RING_CS"/>
</dbReference>
<dbReference type="InterPro" id="IPR027417">
    <property type="entry name" value="P-loop_NTPase"/>
</dbReference>
<dbReference type="InterPro" id="IPR000330">
    <property type="entry name" value="SNF2_N"/>
</dbReference>
<dbReference type="SMART" id="SM00487">
    <property type="entry name" value="DEXDc"/>
    <property type="match status" value="1"/>
</dbReference>
<evidence type="ECO:0000256" key="6">
    <source>
        <dbReference type="ARBA" id="ARBA00022806"/>
    </source>
</evidence>
<dbReference type="InterPro" id="IPR001650">
    <property type="entry name" value="Helicase_C-like"/>
</dbReference>
<comment type="caution">
    <text evidence="13">The sequence shown here is derived from an EMBL/GenBank/DDBJ whole genome shotgun (WGS) entry which is preliminary data.</text>
</comment>
<dbReference type="Pfam" id="PF00271">
    <property type="entry name" value="Helicase_C"/>
    <property type="match status" value="1"/>
</dbReference>
<dbReference type="InterPro" id="IPR049730">
    <property type="entry name" value="SNF2/RAD54-like_C"/>
</dbReference>
<feature type="domain" description="RING-type" evidence="10">
    <location>
        <begin position="582"/>
        <end position="622"/>
    </location>
</feature>
<evidence type="ECO:0000256" key="7">
    <source>
        <dbReference type="ARBA" id="ARBA00022833"/>
    </source>
</evidence>
<keyword evidence="7" id="KW-0862">Zinc</keyword>
<dbReference type="SMART" id="SM00490">
    <property type="entry name" value="HELICc"/>
    <property type="match status" value="1"/>
</dbReference>
<dbReference type="SUPFAM" id="SSF57850">
    <property type="entry name" value="RING/U-box"/>
    <property type="match status" value="1"/>
</dbReference>
<dbReference type="GO" id="GO:0005634">
    <property type="term" value="C:nucleus"/>
    <property type="evidence" value="ECO:0007669"/>
    <property type="project" value="TreeGrafter"/>
</dbReference>
<dbReference type="Pfam" id="PF13920">
    <property type="entry name" value="zf-C3HC4_3"/>
    <property type="match status" value="1"/>
</dbReference>
<evidence type="ECO:0000256" key="3">
    <source>
        <dbReference type="ARBA" id="ARBA00022741"/>
    </source>
</evidence>
<dbReference type="SMART" id="SM00184">
    <property type="entry name" value="RING"/>
    <property type="match status" value="1"/>
</dbReference>